<dbReference type="GO" id="GO:0042972">
    <property type="term" value="F:licheninase activity"/>
    <property type="evidence" value="ECO:0007669"/>
    <property type="project" value="UniProtKB-EC"/>
</dbReference>
<keyword evidence="3" id="KW-0378">Hydrolase</keyword>
<dbReference type="GO" id="GO:0005975">
    <property type="term" value="P:carbohydrate metabolic process"/>
    <property type="evidence" value="ECO:0007669"/>
    <property type="project" value="InterPro"/>
</dbReference>
<accession>A0A645GZC5</accession>
<dbReference type="EC" id="3.2.1.73" evidence="3"/>
<gene>
    <name evidence="3" type="primary">bglS</name>
    <name evidence="3" type="ORF">SDC9_176857</name>
</gene>
<dbReference type="SUPFAM" id="SSF49899">
    <property type="entry name" value="Concanavalin A-like lectins/glucanases"/>
    <property type="match status" value="1"/>
</dbReference>
<proteinExistence type="inferred from homology"/>
<dbReference type="InterPro" id="IPR050546">
    <property type="entry name" value="Glycosyl_Hydrlase_16"/>
</dbReference>
<sequence length="216" mass="24826">MVFRDDFDGSRVNEEIWEIGTWSEHGGRLGRERVLVKDGLLNMLLINENNTIKSSAIQSRQTFLYGKWETRLKVSSVSGVLNSFYTIDWGGGAGTRQEVDIEFLTFYFGEQTGEVHFAVHAAGFDSFDTNPDLKLDFNPADDFHVWGLDITPEHIEWSVDGKSLLLYNYDEHKVKIDKPYMLKLNTRSQESWIKGPSEPGVVSTYLIDWIQFTPYE</sequence>
<feature type="domain" description="GH16" evidence="2">
    <location>
        <begin position="1"/>
        <end position="216"/>
    </location>
</feature>
<dbReference type="CDD" id="cd00413">
    <property type="entry name" value="Glyco_hydrolase_16"/>
    <property type="match status" value="1"/>
</dbReference>
<reference evidence="3" key="1">
    <citation type="submission" date="2019-08" db="EMBL/GenBank/DDBJ databases">
        <authorList>
            <person name="Kucharzyk K."/>
            <person name="Murdoch R.W."/>
            <person name="Higgins S."/>
            <person name="Loffler F."/>
        </authorList>
    </citation>
    <scope>NUCLEOTIDE SEQUENCE</scope>
</reference>
<keyword evidence="3" id="KW-0326">Glycosidase</keyword>
<dbReference type="AlphaFoldDB" id="A0A645GZC5"/>
<evidence type="ECO:0000313" key="3">
    <source>
        <dbReference type="EMBL" id="MPN29404.1"/>
    </source>
</evidence>
<dbReference type="Gene3D" id="2.60.120.200">
    <property type="match status" value="1"/>
</dbReference>
<name>A0A645GZC5_9ZZZZ</name>
<evidence type="ECO:0000256" key="1">
    <source>
        <dbReference type="ARBA" id="ARBA00006865"/>
    </source>
</evidence>
<comment type="caution">
    <text evidence="3">The sequence shown here is derived from an EMBL/GenBank/DDBJ whole genome shotgun (WGS) entry which is preliminary data.</text>
</comment>
<protein>
    <submittedName>
        <fullName evidence="3">Beta-glucanase</fullName>
        <ecNumber evidence="3">3.2.1.73</ecNumber>
    </submittedName>
</protein>
<dbReference type="InterPro" id="IPR000757">
    <property type="entry name" value="Beta-glucanase-like"/>
</dbReference>
<comment type="similarity">
    <text evidence="1">Belongs to the glycosyl hydrolase 16 family.</text>
</comment>
<dbReference type="PROSITE" id="PS51762">
    <property type="entry name" value="GH16_2"/>
    <property type="match status" value="1"/>
</dbReference>
<evidence type="ECO:0000259" key="2">
    <source>
        <dbReference type="PROSITE" id="PS51762"/>
    </source>
</evidence>
<dbReference type="InterPro" id="IPR013320">
    <property type="entry name" value="ConA-like_dom_sf"/>
</dbReference>
<dbReference type="EMBL" id="VSSQ01080083">
    <property type="protein sequence ID" value="MPN29404.1"/>
    <property type="molecule type" value="Genomic_DNA"/>
</dbReference>
<dbReference type="PANTHER" id="PTHR10963:SF55">
    <property type="entry name" value="GLYCOSIDE HYDROLASE FAMILY 16 PROTEIN"/>
    <property type="match status" value="1"/>
</dbReference>
<organism evidence="3">
    <name type="scientific">bioreactor metagenome</name>
    <dbReference type="NCBI Taxonomy" id="1076179"/>
    <lineage>
        <taxon>unclassified sequences</taxon>
        <taxon>metagenomes</taxon>
        <taxon>ecological metagenomes</taxon>
    </lineage>
</organism>
<dbReference type="PANTHER" id="PTHR10963">
    <property type="entry name" value="GLYCOSYL HYDROLASE-RELATED"/>
    <property type="match status" value="1"/>
</dbReference>
<dbReference type="Pfam" id="PF00722">
    <property type="entry name" value="Glyco_hydro_16"/>
    <property type="match status" value="1"/>
</dbReference>